<feature type="compositionally biased region" description="Polar residues" evidence="1">
    <location>
        <begin position="217"/>
        <end position="230"/>
    </location>
</feature>
<sequence length="888" mass="96653">MDAPRRRINTYGKASKRLVVHDLFAASHKSVLHSAQSSGPSSQVVSRGTTPYSDVSDSKSASEQRKSELLTELDANTKHSRLRSPAKALKPGVNTQASTVFDIDTSDEDSGRKQTARTTVKRRKITPTSSDVDEQALRGRKGSVAAAASGSPNLRSPQRSAASKARSAEAEKRARKTAQHSRTRSLKPRPTHIPAPLSPPLQFTPEPLTPPGIRSPASDTSNASRITTRSATKRKRDANDALSDVSSPSQLEMSALRLTPQKILSRSSSGERSDPDASAPALSRVRRRLIDRLDAARTDRHEDIAMADAPLPAQLTDSTTRFHLASRAGNERTTNSATSLRRSSSLPDEDSAHDTIRPRKYGKQRSHLRDMVSDDENDSHSGSQPLLASLESQLSAMTGIGPQSSQFEFDDEDDDDEDNASQLKSIHELRHAGVVDRYDRDLDSLLDDITASIKAVRISALMQFVRKLKEQAFKRHFLDRNKVTALVKSIRAEHDIISSSIMVLAFWTLAHSESATSHILLQIYQGILRLPAHVLTEERPLSAIAKDKRENLTKLLRQDLLEFEAHVLEQSSGAAQASHIITSRIAIRALETLQRRLVAGGETLPTIDQSWIQAAMISIQRHLTVSTGKALADPGDVESMRLVMAWLELAESSSSGVGMKTSPQLLSELGSMLAELLTWASHASSDIEQLALKLIMSMSSGKKSISAEFASTAVLESIFSVLEHKYPTLLDHTRSASSDDATTSAVSTSVMLGLGCLVDFADSGDSTRLEMMGFTGALDEPSAPVLKLVNYFDLFVKEADEATDESKAPILIPFGYLCLLICTLSLSPPIRNQFSTALKPSLSEVVGRAITFLTLLSSVSVGDNSAEDFVRRFGTNLSVLKDEVSAYG</sequence>
<dbReference type="AlphaFoldDB" id="A0A0N0NNK0"/>
<accession>A0A0N0NNK0</accession>
<dbReference type="Proteomes" id="UP000038010">
    <property type="component" value="Unassembled WGS sequence"/>
</dbReference>
<feature type="compositionally biased region" description="Basic residues" evidence="1">
    <location>
        <begin position="173"/>
        <end position="190"/>
    </location>
</feature>
<evidence type="ECO:0000313" key="4">
    <source>
        <dbReference type="Proteomes" id="UP000038010"/>
    </source>
</evidence>
<evidence type="ECO:0000313" key="3">
    <source>
        <dbReference type="EMBL" id="KPI41701.1"/>
    </source>
</evidence>
<dbReference type="Gene3D" id="1.25.10.10">
    <property type="entry name" value="Leucine-rich Repeat Variant"/>
    <property type="match status" value="1"/>
</dbReference>
<feature type="compositionally biased region" description="Acidic residues" evidence="1">
    <location>
        <begin position="408"/>
        <end position="419"/>
    </location>
</feature>
<dbReference type="InterPro" id="IPR022771">
    <property type="entry name" value="WAPL_C"/>
</dbReference>
<protein>
    <recommendedName>
        <fullName evidence="2">Wings apart-like protein C-terminal domain-containing protein</fullName>
    </recommendedName>
</protein>
<dbReference type="STRING" id="1664694.A0A0N0NNK0"/>
<evidence type="ECO:0000256" key="1">
    <source>
        <dbReference type="SAM" id="MobiDB-lite"/>
    </source>
</evidence>
<comment type="caution">
    <text evidence="3">The sequence shown here is derived from an EMBL/GenBank/DDBJ whole genome shotgun (WGS) entry which is preliminary data.</text>
</comment>
<feature type="region of interest" description="Disordered" evidence="1">
    <location>
        <begin position="400"/>
        <end position="421"/>
    </location>
</feature>
<feature type="region of interest" description="Disordered" evidence="1">
    <location>
        <begin position="325"/>
        <end position="384"/>
    </location>
</feature>
<dbReference type="RefSeq" id="XP_018001664.1">
    <property type="nucleotide sequence ID" value="XM_018149676.1"/>
</dbReference>
<dbReference type="InterPro" id="IPR011989">
    <property type="entry name" value="ARM-like"/>
</dbReference>
<dbReference type="OrthoDB" id="78088at2759"/>
<feature type="compositionally biased region" description="Polar residues" evidence="1">
    <location>
        <begin position="33"/>
        <end position="55"/>
    </location>
</feature>
<dbReference type="GeneID" id="28741556"/>
<dbReference type="Pfam" id="PF07814">
    <property type="entry name" value="WAPL"/>
    <property type="match status" value="1"/>
</dbReference>
<feature type="compositionally biased region" description="Polar residues" evidence="1">
    <location>
        <begin position="331"/>
        <end position="346"/>
    </location>
</feature>
<dbReference type="VEuPathDB" id="FungiDB:AB675_9165"/>
<gene>
    <name evidence="3" type="ORF">AB675_9165</name>
</gene>
<feature type="region of interest" description="Disordered" evidence="1">
    <location>
        <begin position="29"/>
        <end position="255"/>
    </location>
</feature>
<proteinExistence type="predicted"/>
<dbReference type="EMBL" id="LFJN01000009">
    <property type="protein sequence ID" value="KPI41701.1"/>
    <property type="molecule type" value="Genomic_DNA"/>
</dbReference>
<feature type="domain" description="Wings apart-like protein C-terminal" evidence="2">
    <location>
        <begin position="423"/>
        <end position="761"/>
    </location>
</feature>
<name>A0A0N0NNK0_9EURO</name>
<organism evidence="3 4">
    <name type="scientific">Cyphellophora attinorum</name>
    <dbReference type="NCBI Taxonomy" id="1664694"/>
    <lineage>
        <taxon>Eukaryota</taxon>
        <taxon>Fungi</taxon>
        <taxon>Dikarya</taxon>
        <taxon>Ascomycota</taxon>
        <taxon>Pezizomycotina</taxon>
        <taxon>Eurotiomycetes</taxon>
        <taxon>Chaetothyriomycetidae</taxon>
        <taxon>Chaetothyriales</taxon>
        <taxon>Cyphellophoraceae</taxon>
        <taxon>Cyphellophora</taxon>
    </lineage>
</organism>
<keyword evidence="4" id="KW-1185">Reference proteome</keyword>
<feature type="compositionally biased region" description="Basic and acidic residues" evidence="1">
    <location>
        <begin position="56"/>
        <end position="69"/>
    </location>
</feature>
<reference evidence="3 4" key="1">
    <citation type="submission" date="2015-06" db="EMBL/GenBank/DDBJ databases">
        <title>Draft genome of the ant-associated black yeast Phialophora attae CBS 131958.</title>
        <authorList>
            <person name="Moreno L.F."/>
            <person name="Stielow B.J."/>
            <person name="de Hoog S."/>
            <person name="Vicente V.A."/>
            <person name="Weiss V.A."/>
            <person name="de Vries M."/>
            <person name="Cruz L.M."/>
            <person name="Souza E.M."/>
        </authorList>
    </citation>
    <scope>NUCLEOTIDE SEQUENCE [LARGE SCALE GENOMIC DNA]</scope>
    <source>
        <strain evidence="3 4">CBS 131958</strain>
    </source>
</reference>
<feature type="region of interest" description="Disordered" evidence="1">
    <location>
        <begin position="264"/>
        <end position="283"/>
    </location>
</feature>
<evidence type="ECO:0000259" key="2">
    <source>
        <dbReference type="Pfam" id="PF07814"/>
    </source>
</evidence>